<feature type="transmembrane region" description="Helical" evidence="1">
    <location>
        <begin position="45"/>
        <end position="68"/>
    </location>
</feature>
<evidence type="ECO:0000313" key="2">
    <source>
        <dbReference type="EMBL" id="SEA08052.1"/>
    </source>
</evidence>
<keyword evidence="1" id="KW-1133">Transmembrane helix</keyword>
<proteinExistence type="predicted"/>
<keyword evidence="1" id="KW-0472">Membrane</keyword>
<name>A0A1H3YAU5_9ACTO</name>
<accession>A0A1H3YAU5</accession>
<protein>
    <recommendedName>
        <fullName evidence="4">Major facilitator superfamily (MFS) profile domain-containing protein</fullName>
    </recommendedName>
</protein>
<evidence type="ECO:0000313" key="3">
    <source>
        <dbReference type="Proteomes" id="UP000199288"/>
    </source>
</evidence>
<keyword evidence="1" id="KW-0812">Transmembrane</keyword>
<dbReference type="AlphaFoldDB" id="A0A1H3YAU5"/>
<keyword evidence="3" id="KW-1185">Reference proteome</keyword>
<organism evidence="2 3">
    <name type="scientific">Bowdeniella nasicola</name>
    <dbReference type="NCBI Taxonomy" id="208480"/>
    <lineage>
        <taxon>Bacteria</taxon>
        <taxon>Bacillati</taxon>
        <taxon>Actinomycetota</taxon>
        <taxon>Actinomycetes</taxon>
        <taxon>Actinomycetales</taxon>
        <taxon>Actinomycetaceae</taxon>
        <taxon>Bowdeniella</taxon>
    </lineage>
</organism>
<reference evidence="3" key="1">
    <citation type="submission" date="2016-10" db="EMBL/GenBank/DDBJ databases">
        <authorList>
            <person name="Varghese N."/>
            <person name="Submissions S."/>
        </authorList>
    </citation>
    <scope>NUCLEOTIDE SEQUENCE [LARGE SCALE GENOMIC DNA]</scope>
    <source>
        <strain evidence="3">KPR-1</strain>
    </source>
</reference>
<evidence type="ECO:0008006" key="4">
    <source>
        <dbReference type="Google" id="ProtNLM"/>
    </source>
</evidence>
<dbReference type="Proteomes" id="UP000199288">
    <property type="component" value="Unassembled WGS sequence"/>
</dbReference>
<gene>
    <name evidence="2" type="ORF">SAMN02910418_00894</name>
</gene>
<sequence>MGGRASEQHMGASAGEGVGNVLDPVALANIPPTIAGAVRAGLSEAITTVFIAALPVALIVLIATALIANNPLRDAHEN</sequence>
<evidence type="ECO:0000256" key="1">
    <source>
        <dbReference type="SAM" id="Phobius"/>
    </source>
</evidence>
<dbReference type="EMBL" id="FNQV01000004">
    <property type="protein sequence ID" value="SEA08052.1"/>
    <property type="molecule type" value="Genomic_DNA"/>
</dbReference>